<keyword evidence="5" id="KW-1185">Reference proteome</keyword>
<dbReference type="SUPFAM" id="SSF88697">
    <property type="entry name" value="PUA domain-like"/>
    <property type="match status" value="1"/>
</dbReference>
<evidence type="ECO:0000259" key="1">
    <source>
        <dbReference type="Pfam" id="PF01844"/>
    </source>
</evidence>
<dbReference type="GO" id="GO:0003676">
    <property type="term" value="F:nucleic acid binding"/>
    <property type="evidence" value="ECO:0007669"/>
    <property type="project" value="InterPro"/>
</dbReference>
<evidence type="ECO:0000313" key="3">
    <source>
        <dbReference type="EMBL" id="RXJ72033.1"/>
    </source>
</evidence>
<dbReference type="GO" id="GO:0004519">
    <property type="term" value="F:endonuclease activity"/>
    <property type="evidence" value="ECO:0007669"/>
    <property type="project" value="InterPro"/>
</dbReference>
<feature type="domain" description="EVE" evidence="2">
    <location>
        <begin position="3"/>
        <end position="149"/>
    </location>
</feature>
<comment type="caution">
    <text evidence="3">The sequence shown here is derived from an EMBL/GenBank/DDBJ whole genome shotgun (WGS) entry which is preliminary data.</text>
</comment>
<dbReference type="GO" id="GO:0008270">
    <property type="term" value="F:zinc ion binding"/>
    <property type="evidence" value="ECO:0007669"/>
    <property type="project" value="InterPro"/>
</dbReference>
<dbReference type="EMBL" id="PEIB01000027">
    <property type="protein sequence ID" value="RXJ72048.1"/>
    <property type="molecule type" value="Genomic_DNA"/>
</dbReference>
<name>A0A4Q0YNJ6_9GAMM</name>
<dbReference type="InterPro" id="IPR002740">
    <property type="entry name" value="EVE_domain"/>
</dbReference>
<dbReference type="Pfam" id="PF01878">
    <property type="entry name" value="EVE"/>
    <property type="match status" value="1"/>
</dbReference>
<dbReference type="AlphaFoldDB" id="A0A4Q0YNJ6"/>
<dbReference type="OrthoDB" id="9802640at2"/>
<dbReference type="Pfam" id="PF01844">
    <property type="entry name" value="HNH"/>
    <property type="match status" value="1"/>
</dbReference>
<accession>A0A4Q0YNJ6</accession>
<feature type="domain" description="HNH" evidence="1">
    <location>
        <begin position="201"/>
        <end position="251"/>
    </location>
</feature>
<dbReference type="CDD" id="cd00085">
    <property type="entry name" value="HNHc"/>
    <property type="match status" value="1"/>
</dbReference>
<evidence type="ECO:0000313" key="5">
    <source>
        <dbReference type="Proteomes" id="UP000290287"/>
    </source>
</evidence>
<dbReference type="InterPro" id="IPR003615">
    <property type="entry name" value="HNH_nuc"/>
</dbReference>
<protein>
    <recommendedName>
        <fullName evidence="6">EVE domain-containing protein</fullName>
    </recommendedName>
</protein>
<organism evidence="3 5">
    <name type="scientific">Veronia nyctiphanis</name>
    <dbReference type="NCBI Taxonomy" id="1278244"/>
    <lineage>
        <taxon>Bacteria</taxon>
        <taxon>Pseudomonadati</taxon>
        <taxon>Pseudomonadota</taxon>
        <taxon>Gammaproteobacteria</taxon>
        <taxon>Vibrionales</taxon>
        <taxon>Vibrionaceae</taxon>
        <taxon>Veronia</taxon>
    </lineage>
</organism>
<dbReference type="Gene3D" id="3.10.590.10">
    <property type="entry name" value="ph1033 like domains"/>
    <property type="match status" value="1"/>
</dbReference>
<reference evidence="3 5" key="1">
    <citation type="submission" date="2017-10" db="EMBL/GenBank/DDBJ databases">
        <title>Nyctiphanis sp. nov., isolated from the stomach of the euphausiid Nyctiphanes simplex (Hansen, 1911) in the Gulf of California.</title>
        <authorList>
            <person name="Gomez-Gil B."/>
            <person name="Aguilar-Mendez M."/>
            <person name="Lopez-Cortes A."/>
            <person name="Gomez-Gutierrez J."/>
            <person name="Roque A."/>
            <person name="Lang E."/>
            <person name="Gonzalez-Castillo A."/>
        </authorList>
    </citation>
    <scope>NUCLEOTIDE SEQUENCE [LARGE SCALE GENOMIC DNA]</scope>
    <source>
        <strain evidence="3 5">CAIM 600</strain>
    </source>
</reference>
<evidence type="ECO:0000313" key="4">
    <source>
        <dbReference type="EMBL" id="RXJ72048.1"/>
    </source>
</evidence>
<dbReference type="RefSeq" id="WP_129123438.1">
    <property type="nucleotide sequence ID" value="NZ_PEIB01000027.1"/>
</dbReference>
<evidence type="ECO:0000259" key="2">
    <source>
        <dbReference type="Pfam" id="PF01878"/>
    </source>
</evidence>
<proteinExistence type="predicted"/>
<evidence type="ECO:0008006" key="6">
    <source>
        <dbReference type="Google" id="ProtNLM"/>
    </source>
</evidence>
<dbReference type="EMBL" id="PEIB01000027">
    <property type="protein sequence ID" value="RXJ72033.1"/>
    <property type="molecule type" value="Genomic_DNA"/>
</dbReference>
<dbReference type="Proteomes" id="UP000290287">
    <property type="component" value="Unassembled WGS sequence"/>
</dbReference>
<dbReference type="InterPro" id="IPR015947">
    <property type="entry name" value="PUA-like_sf"/>
</dbReference>
<gene>
    <name evidence="3" type="ORF">CS022_18035</name>
    <name evidence="4" type="ORF">CS022_18130</name>
</gene>
<dbReference type="InterPro" id="IPR002711">
    <property type="entry name" value="HNH"/>
</dbReference>
<sequence length="270" mass="31020">MSYWIFRGNREDFDIDKYLSGFRYVYWAVKHPKHQDEIKVGDKVFFWRSKGKSSDPYGLVAFGTVEENPVHKDKVLHPENLLEKYWSKREVSEIKVGVKLDDVRLSVKQGLVESTLLEREPILEKMQLLTARQGTNFRISSEQFSKVMSLWGGGSEPLELAEYSSDETRKAVRTHIVRERDPVLVKQAKAKFIETHGELFCEACGFKFSELYGFDYAEAHHKVPLSKLRAGKKTKITDLAILCANCHVAVHRIESADPMETLMKLHASVV</sequence>